<comment type="caution">
    <text evidence="1">The sequence shown here is derived from an EMBL/GenBank/DDBJ whole genome shotgun (WGS) entry which is preliminary data.</text>
</comment>
<proteinExistence type="predicted"/>
<sequence>MSLNKWLLGKVDENDEDEYILDITDLITTKKCLCEYSKGYDIGFDVGIDTHWDWTRTALFKIIGKSKLVDTMFIQELQNAIENLTPKEVKEFLEME</sequence>
<evidence type="ECO:0000313" key="1">
    <source>
        <dbReference type="EMBL" id="KKL85341.1"/>
    </source>
</evidence>
<dbReference type="AlphaFoldDB" id="A0A0F9G4J4"/>
<organism evidence="1">
    <name type="scientific">marine sediment metagenome</name>
    <dbReference type="NCBI Taxonomy" id="412755"/>
    <lineage>
        <taxon>unclassified sequences</taxon>
        <taxon>metagenomes</taxon>
        <taxon>ecological metagenomes</taxon>
    </lineage>
</organism>
<dbReference type="EMBL" id="LAZR01021433">
    <property type="protein sequence ID" value="KKL85341.1"/>
    <property type="molecule type" value="Genomic_DNA"/>
</dbReference>
<name>A0A0F9G4J4_9ZZZZ</name>
<gene>
    <name evidence="1" type="ORF">LCGC14_1955690</name>
</gene>
<reference evidence="1" key="1">
    <citation type="journal article" date="2015" name="Nature">
        <title>Complex archaea that bridge the gap between prokaryotes and eukaryotes.</title>
        <authorList>
            <person name="Spang A."/>
            <person name="Saw J.H."/>
            <person name="Jorgensen S.L."/>
            <person name="Zaremba-Niedzwiedzka K."/>
            <person name="Martijn J."/>
            <person name="Lind A.E."/>
            <person name="van Eijk R."/>
            <person name="Schleper C."/>
            <person name="Guy L."/>
            <person name="Ettema T.J."/>
        </authorList>
    </citation>
    <scope>NUCLEOTIDE SEQUENCE</scope>
</reference>
<accession>A0A0F9G4J4</accession>
<protein>
    <submittedName>
        <fullName evidence="1">Uncharacterized protein</fullName>
    </submittedName>
</protein>